<dbReference type="SUPFAM" id="SSF54427">
    <property type="entry name" value="NTF2-like"/>
    <property type="match status" value="1"/>
</dbReference>
<sequence length="159" mass="17624">MHLVSFIGLLLLPAPALASRIGRDVVPKCDYKAKGNLPELQYEALVGFADLLIVKRDVLAAFNRYIPGEYKQHNPFAEQGRDFAIQVLSNGFAEGNMPGNLTVFGGQGYGMMHYRVDVPLTGKAFAIADYFKFRGGCIVEHWDVLQEITGNEPNPIAYF</sequence>
<evidence type="ECO:0000313" key="2">
    <source>
        <dbReference type="EMBL" id="TEB25025.1"/>
    </source>
</evidence>
<name>A0A4Y7ST43_COPMI</name>
<dbReference type="EMBL" id="QPFP01000061">
    <property type="protein sequence ID" value="TEB25025.1"/>
    <property type="molecule type" value="Genomic_DNA"/>
</dbReference>
<organism evidence="2 3">
    <name type="scientific">Coprinellus micaceus</name>
    <name type="common">Glistening ink-cap mushroom</name>
    <name type="synonym">Coprinus micaceus</name>
    <dbReference type="NCBI Taxonomy" id="71717"/>
    <lineage>
        <taxon>Eukaryota</taxon>
        <taxon>Fungi</taxon>
        <taxon>Dikarya</taxon>
        <taxon>Basidiomycota</taxon>
        <taxon>Agaricomycotina</taxon>
        <taxon>Agaricomycetes</taxon>
        <taxon>Agaricomycetidae</taxon>
        <taxon>Agaricales</taxon>
        <taxon>Agaricineae</taxon>
        <taxon>Psathyrellaceae</taxon>
        <taxon>Coprinellus</taxon>
    </lineage>
</organism>
<feature type="chain" id="PRO_5021507489" description="SnoaL-like domain-containing protein" evidence="1">
    <location>
        <begin position="19"/>
        <end position="159"/>
    </location>
</feature>
<reference evidence="2 3" key="1">
    <citation type="journal article" date="2019" name="Nat. Ecol. Evol.">
        <title>Megaphylogeny resolves global patterns of mushroom evolution.</title>
        <authorList>
            <person name="Varga T."/>
            <person name="Krizsan K."/>
            <person name="Foldi C."/>
            <person name="Dima B."/>
            <person name="Sanchez-Garcia M."/>
            <person name="Sanchez-Ramirez S."/>
            <person name="Szollosi G.J."/>
            <person name="Szarkandi J.G."/>
            <person name="Papp V."/>
            <person name="Albert L."/>
            <person name="Andreopoulos W."/>
            <person name="Angelini C."/>
            <person name="Antonin V."/>
            <person name="Barry K.W."/>
            <person name="Bougher N.L."/>
            <person name="Buchanan P."/>
            <person name="Buyck B."/>
            <person name="Bense V."/>
            <person name="Catcheside P."/>
            <person name="Chovatia M."/>
            <person name="Cooper J."/>
            <person name="Damon W."/>
            <person name="Desjardin D."/>
            <person name="Finy P."/>
            <person name="Geml J."/>
            <person name="Haridas S."/>
            <person name="Hughes K."/>
            <person name="Justo A."/>
            <person name="Karasinski D."/>
            <person name="Kautmanova I."/>
            <person name="Kiss B."/>
            <person name="Kocsube S."/>
            <person name="Kotiranta H."/>
            <person name="LaButti K.M."/>
            <person name="Lechner B.E."/>
            <person name="Liimatainen K."/>
            <person name="Lipzen A."/>
            <person name="Lukacs Z."/>
            <person name="Mihaltcheva S."/>
            <person name="Morgado L.N."/>
            <person name="Niskanen T."/>
            <person name="Noordeloos M.E."/>
            <person name="Ohm R.A."/>
            <person name="Ortiz-Santana B."/>
            <person name="Ovrebo C."/>
            <person name="Racz N."/>
            <person name="Riley R."/>
            <person name="Savchenko A."/>
            <person name="Shiryaev A."/>
            <person name="Soop K."/>
            <person name="Spirin V."/>
            <person name="Szebenyi C."/>
            <person name="Tomsovsky M."/>
            <person name="Tulloss R.E."/>
            <person name="Uehling J."/>
            <person name="Grigoriev I.V."/>
            <person name="Vagvolgyi C."/>
            <person name="Papp T."/>
            <person name="Martin F.M."/>
            <person name="Miettinen O."/>
            <person name="Hibbett D.S."/>
            <person name="Nagy L.G."/>
        </authorList>
    </citation>
    <scope>NUCLEOTIDE SEQUENCE [LARGE SCALE GENOMIC DNA]</scope>
    <source>
        <strain evidence="2 3">FP101781</strain>
    </source>
</reference>
<evidence type="ECO:0000256" key="1">
    <source>
        <dbReference type="SAM" id="SignalP"/>
    </source>
</evidence>
<feature type="signal peptide" evidence="1">
    <location>
        <begin position="1"/>
        <end position="18"/>
    </location>
</feature>
<accession>A0A4Y7ST43</accession>
<dbReference type="Gene3D" id="3.10.450.50">
    <property type="match status" value="1"/>
</dbReference>
<keyword evidence="1" id="KW-0732">Signal</keyword>
<evidence type="ECO:0000313" key="3">
    <source>
        <dbReference type="Proteomes" id="UP000298030"/>
    </source>
</evidence>
<comment type="caution">
    <text evidence="2">The sequence shown here is derived from an EMBL/GenBank/DDBJ whole genome shotgun (WGS) entry which is preliminary data.</text>
</comment>
<dbReference type="OrthoDB" id="2820488at2759"/>
<evidence type="ECO:0008006" key="4">
    <source>
        <dbReference type="Google" id="ProtNLM"/>
    </source>
</evidence>
<keyword evidence="3" id="KW-1185">Reference proteome</keyword>
<gene>
    <name evidence="2" type="ORF">FA13DRAFT_1738846</name>
</gene>
<dbReference type="InterPro" id="IPR032710">
    <property type="entry name" value="NTF2-like_dom_sf"/>
</dbReference>
<dbReference type="Proteomes" id="UP000298030">
    <property type="component" value="Unassembled WGS sequence"/>
</dbReference>
<proteinExistence type="predicted"/>
<dbReference type="AlphaFoldDB" id="A0A4Y7ST43"/>
<protein>
    <recommendedName>
        <fullName evidence="4">SnoaL-like domain-containing protein</fullName>
    </recommendedName>
</protein>